<accession>A0A3E0WFW2</accession>
<dbReference type="OrthoDB" id="9959236at2"/>
<keyword evidence="2" id="KW-1185">Reference proteome</keyword>
<evidence type="ECO:0000313" key="2">
    <source>
        <dbReference type="Proteomes" id="UP000256763"/>
    </source>
</evidence>
<sequence length="77" mass="8736">MNAAIINERNQVVFSAEVAEGVREIEVAGAVDINGYPINRKTFRVSRSKRNLAKAADAFEVPMLSERQYRDLTFYVE</sequence>
<name>A0A3E0WFW2_9GAMM</name>
<dbReference type="AlphaFoldDB" id="A0A3E0WFW2"/>
<comment type="caution">
    <text evidence="1">The sequence shown here is derived from an EMBL/GenBank/DDBJ whole genome shotgun (WGS) entry which is preliminary data.</text>
</comment>
<reference evidence="2" key="1">
    <citation type="submission" date="2017-05" db="EMBL/GenBank/DDBJ databases">
        <authorList>
            <person name="Sharma S."/>
            <person name="Sidhu C."/>
            <person name="Pinnaka A.K."/>
        </authorList>
    </citation>
    <scope>NUCLEOTIDE SEQUENCE [LARGE SCALE GENOMIC DNA]</scope>
    <source>
        <strain evidence="2">AK93</strain>
    </source>
</reference>
<protein>
    <submittedName>
        <fullName evidence="1">Uncharacterized protein</fullName>
    </submittedName>
</protein>
<gene>
    <name evidence="1" type="ORF">CAL65_21985</name>
</gene>
<dbReference type="EMBL" id="NFZW01000045">
    <property type="protein sequence ID" value="RFA31618.1"/>
    <property type="molecule type" value="Genomic_DNA"/>
</dbReference>
<evidence type="ECO:0000313" key="1">
    <source>
        <dbReference type="EMBL" id="RFA31618.1"/>
    </source>
</evidence>
<proteinExistence type="predicted"/>
<organism evidence="1 2">
    <name type="scientific">Alkalilimnicola ehrlichii</name>
    <dbReference type="NCBI Taxonomy" id="351052"/>
    <lineage>
        <taxon>Bacteria</taxon>
        <taxon>Pseudomonadati</taxon>
        <taxon>Pseudomonadota</taxon>
        <taxon>Gammaproteobacteria</taxon>
        <taxon>Chromatiales</taxon>
        <taxon>Ectothiorhodospiraceae</taxon>
        <taxon>Alkalilimnicola</taxon>
    </lineage>
</organism>
<dbReference type="Proteomes" id="UP000256763">
    <property type="component" value="Unassembled WGS sequence"/>
</dbReference>
<dbReference type="RefSeq" id="WP_116304283.1">
    <property type="nucleotide sequence ID" value="NZ_NFZV01000050.1"/>
</dbReference>